<dbReference type="SUPFAM" id="SSF55729">
    <property type="entry name" value="Acyl-CoA N-acyltransferases (Nat)"/>
    <property type="match status" value="1"/>
</dbReference>
<protein>
    <submittedName>
        <fullName evidence="2">GNAT family N-acetyltransferase</fullName>
        <ecNumber evidence="2">2.3.-.-</ecNumber>
    </submittedName>
</protein>
<dbReference type="InterPro" id="IPR000182">
    <property type="entry name" value="GNAT_dom"/>
</dbReference>
<evidence type="ECO:0000313" key="2">
    <source>
        <dbReference type="EMBL" id="MFC0524454.1"/>
    </source>
</evidence>
<dbReference type="EMBL" id="JBHLTP010000011">
    <property type="protein sequence ID" value="MFC0524454.1"/>
    <property type="molecule type" value="Genomic_DNA"/>
</dbReference>
<keyword evidence="2" id="KW-0808">Transferase</keyword>
<dbReference type="CDD" id="cd04301">
    <property type="entry name" value="NAT_SF"/>
    <property type="match status" value="1"/>
</dbReference>
<accession>A0ABV6LPW8</accession>
<organism evidence="2 3">
    <name type="scientific">Pontibacillus salicampi</name>
    <dbReference type="NCBI Taxonomy" id="1449801"/>
    <lineage>
        <taxon>Bacteria</taxon>
        <taxon>Bacillati</taxon>
        <taxon>Bacillota</taxon>
        <taxon>Bacilli</taxon>
        <taxon>Bacillales</taxon>
        <taxon>Bacillaceae</taxon>
        <taxon>Pontibacillus</taxon>
    </lineage>
</organism>
<gene>
    <name evidence="2" type="ORF">ACFFGV_12840</name>
</gene>
<evidence type="ECO:0000313" key="3">
    <source>
        <dbReference type="Proteomes" id="UP001589836"/>
    </source>
</evidence>
<name>A0ABV6LPW8_9BACI</name>
<comment type="caution">
    <text evidence="2">The sequence shown here is derived from an EMBL/GenBank/DDBJ whole genome shotgun (WGS) entry which is preliminary data.</text>
</comment>
<proteinExistence type="predicted"/>
<dbReference type="Gene3D" id="3.40.630.30">
    <property type="match status" value="1"/>
</dbReference>
<dbReference type="RefSeq" id="WP_377348447.1">
    <property type="nucleotide sequence ID" value="NZ_JBHLTP010000011.1"/>
</dbReference>
<keyword evidence="3" id="KW-1185">Reference proteome</keyword>
<feature type="domain" description="N-acetyltransferase" evidence="1">
    <location>
        <begin position="10"/>
        <end position="154"/>
    </location>
</feature>
<sequence length="154" mass="18326">MIHLELLQDETLYIAQEMVNSVPEYNRMEVGRDVRSMEEIREEFLQDKTETYFIKLEDTYIGVLDYLSQNPKDGYPWLGLLLIHRDYQGFSYGLQAYHTFEEELTRRGIRVLRLGVLHDNKRAFGFWKKTGFVYQHDAVTKEKQSVHVLEKCIT</sequence>
<dbReference type="PROSITE" id="PS51186">
    <property type="entry name" value="GNAT"/>
    <property type="match status" value="1"/>
</dbReference>
<dbReference type="EC" id="2.3.-.-" evidence="2"/>
<dbReference type="InterPro" id="IPR016181">
    <property type="entry name" value="Acyl_CoA_acyltransferase"/>
</dbReference>
<dbReference type="GO" id="GO:0016746">
    <property type="term" value="F:acyltransferase activity"/>
    <property type="evidence" value="ECO:0007669"/>
    <property type="project" value="UniProtKB-KW"/>
</dbReference>
<reference evidence="2 3" key="1">
    <citation type="submission" date="2024-09" db="EMBL/GenBank/DDBJ databases">
        <authorList>
            <person name="Sun Q."/>
            <person name="Mori K."/>
        </authorList>
    </citation>
    <scope>NUCLEOTIDE SEQUENCE [LARGE SCALE GENOMIC DNA]</scope>
    <source>
        <strain evidence="2 3">NCAIM B.02529</strain>
    </source>
</reference>
<keyword evidence="2" id="KW-0012">Acyltransferase</keyword>
<dbReference type="Proteomes" id="UP001589836">
    <property type="component" value="Unassembled WGS sequence"/>
</dbReference>
<evidence type="ECO:0000259" key="1">
    <source>
        <dbReference type="PROSITE" id="PS51186"/>
    </source>
</evidence>
<dbReference type="Pfam" id="PF00583">
    <property type="entry name" value="Acetyltransf_1"/>
    <property type="match status" value="1"/>
</dbReference>